<dbReference type="Proteomes" id="UP000198855">
    <property type="component" value="Unassembled WGS sequence"/>
</dbReference>
<dbReference type="STRING" id="1045775.SAMN05216378_3811"/>
<reference evidence="2" key="1">
    <citation type="submission" date="2016-10" db="EMBL/GenBank/DDBJ databases">
        <authorList>
            <person name="Varghese N."/>
            <person name="Submissions S."/>
        </authorList>
    </citation>
    <scope>NUCLEOTIDE SEQUENCE [LARGE SCALE GENOMIC DNA]</scope>
    <source>
        <strain evidence="2">CGMCC 1.10784</strain>
    </source>
</reference>
<keyword evidence="2" id="KW-1185">Reference proteome</keyword>
<dbReference type="Gene3D" id="1.20.1660.10">
    <property type="entry name" value="Hypothetical protein (EF3068)"/>
    <property type="match status" value="1"/>
</dbReference>
<name>A0A1I2CTE8_9BACL</name>
<dbReference type="CDD" id="cd07064">
    <property type="entry name" value="AlkD_like_1"/>
    <property type="match status" value="1"/>
</dbReference>
<accession>A0A1I2CTE8</accession>
<dbReference type="PANTHER" id="PTHR34070:SF1">
    <property type="entry name" value="DNA ALKYLATION REPAIR PROTEIN"/>
    <property type="match status" value="1"/>
</dbReference>
<dbReference type="EMBL" id="FOMT01000004">
    <property type="protein sequence ID" value="SFE71442.1"/>
    <property type="molecule type" value="Genomic_DNA"/>
</dbReference>
<proteinExistence type="predicted"/>
<dbReference type="Pfam" id="PF08713">
    <property type="entry name" value="DNA_alkylation"/>
    <property type="match status" value="1"/>
</dbReference>
<evidence type="ECO:0000313" key="1">
    <source>
        <dbReference type="EMBL" id="SFE71442.1"/>
    </source>
</evidence>
<dbReference type="Gene3D" id="1.25.40.290">
    <property type="entry name" value="ARM repeat domains"/>
    <property type="match status" value="1"/>
</dbReference>
<protein>
    <submittedName>
        <fullName evidence="1">3-methyladenine DNA glycosylase AlkD</fullName>
    </submittedName>
</protein>
<gene>
    <name evidence="1" type="ORF">SAMN05216378_3811</name>
</gene>
<dbReference type="SUPFAM" id="SSF48371">
    <property type="entry name" value="ARM repeat"/>
    <property type="match status" value="1"/>
</dbReference>
<sequence>MTIYAMQIAEWLRKHANQENARSMEAYMRNQFPFLGLKTPERMQLTREFWKEHGMPKGEELLQTADELWQLPEREYQYTAMVMLDKHRKLADEAHIDRLEHYIVTKSWWDTVDILAGQLVGSHLLKFADLIADYPDRWIQSDNMWLRRTALLYQLKYKERTDQERLFHYIDLQKEEEEFFIRKAIGWALREYAKTSPDVVRRFVKETSLSALSVKEALKHIGKEAASG</sequence>
<dbReference type="InterPro" id="IPR016024">
    <property type="entry name" value="ARM-type_fold"/>
</dbReference>
<dbReference type="AlphaFoldDB" id="A0A1I2CTE8"/>
<dbReference type="PANTHER" id="PTHR34070">
    <property type="entry name" value="ARMADILLO-TYPE FOLD"/>
    <property type="match status" value="1"/>
</dbReference>
<dbReference type="InterPro" id="IPR014825">
    <property type="entry name" value="DNA_alkylation"/>
</dbReference>
<organism evidence="1 2">
    <name type="scientific">Paenibacillus catalpae</name>
    <dbReference type="NCBI Taxonomy" id="1045775"/>
    <lineage>
        <taxon>Bacteria</taxon>
        <taxon>Bacillati</taxon>
        <taxon>Bacillota</taxon>
        <taxon>Bacilli</taxon>
        <taxon>Bacillales</taxon>
        <taxon>Paenibacillaceae</taxon>
        <taxon>Paenibacillus</taxon>
    </lineage>
</organism>
<evidence type="ECO:0000313" key="2">
    <source>
        <dbReference type="Proteomes" id="UP000198855"/>
    </source>
</evidence>